<dbReference type="CDD" id="cd07719">
    <property type="entry name" value="arylsulfatase_AtsA-like_MBL-fold"/>
    <property type="match status" value="1"/>
</dbReference>
<dbReference type="Gene3D" id="3.60.15.10">
    <property type="entry name" value="Ribonuclease Z/Hydroxyacylglutathione hydrolase-like"/>
    <property type="match status" value="1"/>
</dbReference>
<evidence type="ECO:0000313" key="3">
    <source>
        <dbReference type="EMBL" id="MBP0493867.1"/>
    </source>
</evidence>
<proteinExistence type="predicted"/>
<dbReference type="PANTHER" id="PTHR46018:SF2">
    <property type="entry name" value="ZINC PHOSPHODIESTERASE ELAC PROTEIN 1"/>
    <property type="match status" value="1"/>
</dbReference>
<dbReference type="InterPro" id="IPR001279">
    <property type="entry name" value="Metallo-B-lactamas"/>
</dbReference>
<dbReference type="EMBL" id="JAGIZA010000007">
    <property type="protein sequence ID" value="MBP0493867.1"/>
    <property type="molecule type" value="Genomic_DNA"/>
</dbReference>
<name>A0A940N449_9PROT</name>
<dbReference type="Proteomes" id="UP000677537">
    <property type="component" value="Unassembled WGS sequence"/>
</dbReference>
<comment type="caution">
    <text evidence="3">The sequence shown here is derived from an EMBL/GenBank/DDBJ whole genome shotgun (WGS) entry which is preliminary data.</text>
</comment>
<dbReference type="InterPro" id="IPR044094">
    <property type="entry name" value="AtsA-like_MBL-fold"/>
</dbReference>
<evidence type="ECO:0000259" key="2">
    <source>
        <dbReference type="SMART" id="SM00849"/>
    </source>
</evidence>
<reference evidence="3" key="1">
    <citation type="submission" date="2021-03" db="EMBL/GenBank/DDBJ databases">
        <authorList>
            <person name="So Y."/>
        </authorList>
    </citation>
    <scope>NUCLEOTIDE SEQUENCE</scope>
    <source>
        <strain evidence="3">SG15</strain>
    </source>
</reference>
<dbReference type="GO" id="GO:0042781">
    <property type="term" value="F:3'-tRNA processing endoribonuclease activity"/>
    <property type="evidence" value="ECO:0007669"/>
    <property type="project" value="TreeGrafter"/>
</dbReference>
<gene>
    <name evidence="3" type="ORF">J5Y10_13855</name>
</gene>
<keyword evidence="4" id="KW-1185">Reference proteome</keyword>
<dbReference type="PANTHER" id="PTHR46018">
    <property type="entry name" value="ZINC PHOSPHODIESTERASE ELAC PROTEIN 1"/>
    <property type="match status" value="1"/>
</dbReference>
<keyword evidence="1" id="KW-0378">Hydrolase</keyword>
<organism evidence="3 4">
    <name type="scientific">Roseomonas indoligenes</name>
    <dbReference type="NCBI Taxonomy" id="2820811"/>
    <lineage>
        <taxon>Bacteria</taxon>
        <taxon>Pseudomonadati</taxon>
        <taxon>Pseudomonadota</taxon>
        <taxon>Alphaproteobacteria</taxon>
        <taxon>Acetobacterales</taxon>
        <taxon>Roseomonadaceae</taxon>
        <taxon>Roseomonas</taxon>
    </lineage>
</organism>
<evidence type="ECO:0000256" key="1">
    <source>
        <dbReference type="ARBA" id="ARBA00022801"/>
    </source>
</evidence>
<dbReference type="SUPFAM" id="SSF56281">
    <property type="entry name" value="Metallo-hydrolase/oxidoreductase"/>
    <property type="match status" value="1"/>
</dbReference>
<dbReference type="InterPro" id="IPR036866">
    <property type="entry name" value="RibonucZ/Hydroxyglut_hydro"/>
</dbReference>
<dbReference type="Pfam" id="PF12706">
    <property type="entry name" value="Lactamase_B_2"/>
    <property type="match status" value="1"/>
</dbReference>
<protein>
    <submittedName>
        <fullName evidence="3">MBL fold metallo-hydrolase</fullName>
    </submittedName>
</protein>
<sequence>MTKRPVGAAAAAPSVVLLGTGGPRIDPSRRCAALLLRTGQEEVLIDAGRGCVAGLAEAGADLGRLSRLLVTHHHFDHIGDLYDVALTTWFEGRKEALRIEGPPDTRRITEALLTQVYDKDHTWRGLGEPAFGGWAPVEARDVAPGEWIEGAGWRAVAREVSHGNGLGTLPEAFLWRWICYGYRFEIGGRVFAFSGDTVDCPGLRALAQGADVLVQCCWAASAELTSEHLRRLARHTLACGDTVGKIAAECGVKTLVLTHHRPRRDPAMLDVLAEEVARDFSGRLLIGVDGMEVAI</sequence>
<evidence type="ECO:0000313" key="4">
    <source>
        <dbReference type="Proteomes" id="UP000677537"/>
    </source>
</evidence>
<dbReference type="RefSeq" id="WP_209374518.1">
    <property type="nucleotide sequence ID" value="NZ_JAGIZA010000007.1"/>
</dbReference>
<feature type="domain" description="Metallo-beta-lactamase" evidence="2">
    <location>
        <begin position="30"/>
        <end position="241"/>
    </location>
</feature>
<dbReference type="AlphaFoldDB" id="A0A940N449"/>
<accession>A0A940N449</accession>
<dbReference type="SMART" id="SM00849">
    <property type="entry name" value="Lactamase_B"/>
    <property type="match status" value="1"/>
</dbReference>